<dbReference type="InterPro" id="IPR052402">
    <property type="entry name" value="ADCK_kinase"/>
</dbReference>
<dbReference type="GeneID" id="34714472"/>
<keyword evidence="2" id="KW-1133">Transmembrane helix</keyword>
<evidence type="ECO:0000256" key="1">
    <source>
        <dbReference type="ARBA" id="ARBA00009670"/>
    </source>
</evidence>
<dbReference type="PANTHER" id="PTHR45890">
    <property type="entry name" value="AARF DOMAIN CONTAINING KINASE 2 (PREDICTED)"/>
    <property type="match status" value="1"/>
</dbReference>
<dbReference type="GO" id="GO:0005524">
    <property type="term" value="F:ATP binding"/>
    <property type="evidence" value="ECO:0007669"/>
    <property type="project" value="InterPro"/>
</dbReference>
<feature type="domain" description="Protein kinase" evidence="3">
    <location>
        <begin position="229"/>
        <end position="603"/>
    </location>
</feature>
<dbReference type="EMBL" id="AP012213">
    <property type="protein sequence ID" value="BAO38444.1"/>
    <property type="molecule type" value="Genomic_DNA"/>
</dbReference>
<dbReference type="PROSITE" id="PS50011">
    <property type="entry name" value="PROTEIN_KINASE_DOM"/>
    <property type="match status" value="1"/>
</dbReference>
<evidence type="ECO:0000313" key="5">
    <source>
        <dbReference type="Proteomes" id="UP000065495"/>
    </source>
</evidence>
<dbReference type="KEGG" id="kmx:KLMA_10822"/>
<accession>W0T8N3</accession>
<dbReference type="InterPro" id="IPR000719">
    <property type="entry name" value="Prot_kinase_dom"/>
</dbReference>
<evidence type="ECO:0000259" key="3">
    <source>
        <dbReference type="PROSITE" id="PS50011"/>
    </source>
</evidence>
<dbReference type="PANTHER" id="PTHR45890:SF1">
    <property type="entry name" value="AARF DOMAIN CONTAINING KINASE 2"/>
    <property type="match status" value="1"/>
</dbReference>
<organism evidence="4 5">
    <name type="scientific">Kluyveromyces marxianus (strain DMKU3-1042 / BCC 29191 / NBRC 104275)</name>
    <name type="common">Yeast</name>
    <name type="synonym">Candida kefyr</name>
    <dbReference type="NCBI Taxonomy" id="1003335"/>
    <lineage>
        <taxon>Eukaryota</taxon>
        <taxon>Fungi</taxon>
        <taxon>Dikarya</taxon>
        <taxon>Ascomycota</taxon>
        <taxon>Saccharomycotina</taxon>
        <taxon>Saccharomycetes</taxon>
        <taxon>Saccharomycetales</taxon>
        <taxon>Saccharomycetaceae</taxon>
        <taxon>Kluyveromyces</taxon>
    </lineage>
</organism>
<dbReference type="AlphaFoldDB" id="W0T8N3"/>
<dbReference type="Pfam" id="PF03109">
    <property type="entry name" value="ABC1"/>
    <property type="match status" value="1"/>
</dbReference>
<protein>
    <submittedName>
        <fullName evidence="4">ABC1 family protein YPL109C</fullName>
    </submittedName>
</protein>
<evidence type="ECO:0000313" key="4">
    <source>
        <dbReference type="EMBL" id="BAO38444.1"/>
    </source>
</evidence>
<dbReference type="GO" id="GO:0004672">
    <property type="term" value="F:protein kinase activity"/>
    <property type="evidence" value="ECO:0007669"/>
    <property type="project" value="InterPro"/>
</dbReference>
<dbReference type="CDD" id="cd13971">
    <property type="entry name" value="ADCK2-like"/>
    <property type="match status" value="1"/>
</dbReference>
<dbReference type="RefSeq" id="XP_022674329.1">
    <property type="nucleotide sequence ID" value="XM_022822515.1"/>
</dbReference>
<sequence length="603" mass="69889">MKFYYSAFRSRVNTRFIFSRTFKYSPLILLPPVVSLSMQWYKDPLLNNWQPLSPDGKGDTFEMKLYLSSQKQLEEDAKQQREKSIRSGILPSMFKKVLYQINDTIIEPIRIFVRFLELSAIFIPLLLVYPISWLGHHKRIQMNPDRVIQEKSGSLLWYKLLRKALELAGPTFIKLGQWAGSRTDIFSEGLCAELGELHSNARPHSLEYTKKAIVSSLEDKYQFDEIFDEFNETPVGCGAIAQVYVGKLSERIIKDYNTGTENRYFAVKVVHPGVPKKIDRDLRIMYFFSNVIDSLPTMEWLSLPNEVEQFSILMKLQLDLRIECKNLEKFNTNFKSNPRIRFPVGSMGLSSRYVLFEEYIHGFPMEEFLAVKDGLKRVDLCKKVSNPFIEAFLKMLILDDFIHADLHPGNVMIRFMKLNEYETEVVSSESQMFRIVNKLKTLAKTHDPEFIPELKRVLEDYEPQICLIDTGLVTELNDRNRVNFIALFNALARFDGYHAGELMIERSRTPETAIDKDLFALKVERLVSNVKKQTFTLGTVSIGQLLDKMLSMVRQHHVRMEGDFVSVIVAILLLEGIGRQLDPEMDLFARFVFFVLINGFQSP</sequence>
<dbReference type="InterPro" id="IPR044095">
    <property type="entry name" value="ADCK2_dom"/>
</dbReference>
<evidence type="ECO:0000256" key="2">
    <source>
        <dbReference type="SAM" id="Phobius"/>
    </source>
</evidence>
<keyword evidence="2" id="KW-0812">Transmembrane</keyword>
<reference evidence="4 5" key="1">
    <citation type="journal article" date="2015" name="Biotechnol. Biofuels">
        <title>Genetic basis of the highly efficient yeast Kluyveromyces marxianus: complete genome sequence and transcriptome analyses.</title>
        <authorList>
            <person name="Lertwattanasakul N."/>
            <person name="Kosaka T."/>
            <person name="Hosoyama A."/>
            <person name="Suzuki Y."/>
            <person name="Rodrussamee N."/>
            <person name="Matsutani M."/>
            <person name="Murata M."/>
            <person name="Fujimoto N."/>
            <person name="Suprayogi"/>
            <person name="Tsuchikane K."/>
            <person name="Limtong S."/>
            <person name="Fujita N."/>
            <person name="Yamada M."/>
        </authorList>
    </citation>
    <scope>NUCLEOTIDE SEQUENCE [LARGE SCALE GENOMIC DNA]</scope>
    <source>
        <strain evidence="5">DMKU3-1042 / BCC 29191 / NBRC 104275</strain>
    </source>
</reference>
<name>W0T8N3_KLUMD</name>
<comment type="similarity">
    <text evidence="1">Belongs to the protein kinase superfamily. ADCK protein kinase family.</text>
</comment>
<dbReference type="SUPFAM" id="SSF56112">
    <property type="entry name" value="Protein kinase-like (PK-like)"/>
    <property type="match status" value="1"/>
</dbReference>
<dbReference type="VEuPathDB" id="FungiDB:KLMA_10822"/>
<proteinExistence type="inferred from homology"/>
<dbReference type="OrthoDB" id="1290869at2759"/>
<dbReference type="GO" id="GO:0005739">
    <property type="term" value="C:mitochondrion"/>
    <property type="evidence" value="ECO:0007669"/>
    <property type="project" value="TreeGrafter"/>
</dbReference>
<feature type="transmembrane region" description="Helical" evidence="2">
    <location>
        <begin position="111"/>
        <end position="134"/>
    </location>
</feature>
<dbReference type="Proteomes" id="UP000065495">
    <property type="component" value="Chromosome 1"/>
</dbReference>
<dbReference type="InterPro" id="IPR004147">
    <property type="entry name" value="ABC1_dom"/>
</dbReference>
<gene>
    <name evidence="4" type="ORF">KLMA_10822</name>
</gene>
<dbReference type="InterPro" id="IPR011009">
    <property type="entry name" value="Kinase-like_dom_sf"/>
</dbReference>
<keyword evidence="2" id="KW-0472">Membrane</keyword>